<gene>
    <name evidence="2" type="ORF">ACFFGN_04660</name>
</gene>
<accession>A0ABV6QFC6</accession>
<name>A0ABV6QFC6_9ACTN</name>
<evidence type="ECO:0000313" key="3">
    <source>
        <dbReference type="Proteomes" id="UP001589890"/>
    </source>
</evidence>
<reference evidence="2 3" key="1">
    <citation type="submission" date="2024-09" db="EMBL/GenBank/DDBJ databases">
        <authorList>
            <person name="Sun Q."/>
            <person name="Mori K."/>
        </authorList>
    </citation>
    <scope>NUCLEOTIDE SEQUENCE [LARGE SCALE GENOMIC DNA]</scope>
    <source>
        <strain evidence="2 3">CGMCC 1.15906</strain>
    </source>
</reference>
<dbReference type="Proteomes" id="UP001589890">
    <property type="component" value="Unassembled WGS sequence"/>
</dbReference>
<dbReference type="InterPro" id="IPR050982">
    <property type="entry name" value="Auxin_biosynth/cation_transpt"/>
</dbReference>
<dbReference type="SUPFAM" id="SSF51905">
    <property type="entry name" value="FAD/NAD(P)-binding domain"/>
    <property type="match status" value="2"/>
</dbReference>
<dbReference type="PRINTS" id="PR00469">
    <property type="entry name" value="PNDRDTASEII"/>
</dbReference>
<sequence>MTLRTDSVVIIGGGQSGLAGAQAARDAGLTPIVLEAGDRPVGSWPSYYDSLTLFSPARYSAFPGTPFPGAPDRYPSRDEVVAYLERYADGLGVEIRTKTRAVSVATEGDGLLVRTEAGDSIRAGAVIAASGSFTNPFVPAIPGAESFTGEVLHVAGYRDPKAYAGKQVVVVGAGNSAVQVAYELAEHAAVTLAVRAPVQFVPQVRGGKDLHFWLHALRVDLLPPSVLARLFSGKPVLDAGRYAEALAAGRFGQRPVFTAFTEDQVVWPDGERQRVDVVVFATGYRPNLPYLAGLGALTEDGLPLHRRGLSTTQPGLGFLGLEFQRSFSSNTLRGVHRDAKFVVKALARQLRRGR</sequence>
<dbReference type="InterPro" id="IPR000960">
    <property type="entry name" value="Flavin_mOase"/>
</dbReference>
<dbReference type="PIRSF" id="PIRSF000332">
    <property type="entry name" value="FMO"/>
    <property type="match status" value="1"/>
</dbReference>
<evidence type="ECO:0000256" key="1">
    <source>
        <dbReference type="ARBA" id="ARBA00023002"/>
    </source>
</evidence>
<dbReference type="GO" id="GO:0004497">
    <property type="term" value="F:monooxygenase activity"/>
    <property type="evidence" value="ECO:0007669"/>
    <property type="project" value="UniProtKB-KW"/>
</dbReference>
<dbReference type="RefSeq" id="WP_380044043.1">
    <property type="nucleotide sequence ID" value="NZ_JBHLTC010000005.1"/>
</dbReference>
<dbReference type="PANTHER" id="PTHR43539:SF78">
    <property type="entry name" value="FLAVIN-CONTAINING MONOOXYGENASE"/>
    <property type="match status" value="1"/>
</dbReference>
<keyword evidence="1 2" id="KW-0560">Oxidoreductase</keyword>
<dbReference type="EMBL" id="JBHLTC010000005">
    <property type="protein sequence ID" value="MFC0623341.1"/>
    <property type="molecule type" value="Genomic_DNA"/>
</dbReference>
<protein>
    <submittedName>
        <fullName evidence="2">Flavin-containing monooxygenase</fullName>
        <ecNumber evidence="2">1.14.13.-</ecNumber>
    </submittedName>
</protein>
<dbReference type="PRINTS" id="PR00368">
    <property type="entry name" value="FADPNR"/>
</dbReference>
<dbReference type="Pfam" id="PF13738">
    <property type="entry name" value="Pyr_redox_3"/>
    <property type="match status" value="1"/>
</dbReference>
<organism evidence="2 3">
    <name type="scientific">Kribbella deserti</name>
    <dbReference type="NCBI Taxonomy" id="1926257"/>
    <lineage>
        <taxon>Bacteria</taxon>
        <taxon>Bacillati</taxon>
        <taxon>Actinomycetota</taxon>
        <taxon>Actinomycetes</taxon>
        <taxon>Propionibacteriales</taxon>
        <taxon>Kribbellaceae</taxon>
        <taxon>Kribbella</taxon>
    </lineage>
</organism>
<keyword evidence="2" id="KW-0503">Monooxygenase</keyword>
<keyword evidence="3" id="KW-1185">Reference proteome</keyword>
<dbReference type="PANTHER" id="PTHR43539">
    <property type="entry name" value="FLAVIN-BINDING MONOOXYGENASE-LIKE PROTEIN (AFU_ORTHOLOGUE AFUA_4G09220)"/>
    <property type="match status" value="1"/>
</dbReference>
<dbReference type="Gene3D" id="3.50.50.60">
    <property type="entry name" value="FAD/NAD(P)-binding domain"/>
    <property type="match status" value="1"/>
</dbReference>
<evidence type="ECO:0000313" key="2">
    <source>
        <dbReference type="EMBL" id="MFC0623341.1"/>
    </source>
</evidence>
<comment type="caution">
    <text evidence="2">The sequence shown here is derived from an EMBL/GenBank/DDBJ whole genome shotgun (WGS) entry which is preliminary data.</text>
</comment>
<dbReference type="InterPro" id="IPR036188">
    <property type="entry name" value="FAD/NAD-bd_sf"/>
</dbReference>
<dbReference type="EC" id="1.14.13.-" evidence="2"/>
<proteinExistence type="predicted"/>